<reference evidence="1" key="1">
    <citation type="submission" date="2020-09" db="EMBL/GenBank/DDBJ databases">
        <title>Genome-Enabled Discovery of Anthraquinone Biosynthesis in Senna tora.</title>
        <authorList>
            <person name="Kang S.-H."/>
            <person name="Pandey R.P."/>
            <person name="Lee C.-M."/>
            <person name="Sim J.-S."/>
            <person name="Jeong J.-T."/>
            <person name="Choi B.-S."/>
            <person name="Jung M."/>
            <person name="Ginzburg D."/>
            <person name="Zhao K."/>
            <person name="Won S.Y."/>
            <person name="Oh T.-J."/>
            <person name="Yu Y."/>
            <person name="Kim N.-H."/>
            <person name="Lee O.R."/>
            <person name="Lee T.-H."/>
            <person name="Bashyal P."/>
            <person name="Kim T.-S."/>
            <person name="Lee W.-H."/>
            <person name="Kawkins C."/>
            <person name="Kim C.-K."/>
            <person name="Kim J.S."/>
            <person name="Ahn B.O."/>
            <person name="Rhee S.Y."/>
            <person name="Sohng J.K."/>
        </authorList>
    </citation>
    <scope>NUCLEOTIDE SEQUENCE</scope>
    <source>
        <tissue evidence="1">Leaf</tissue>
    </source>
</reference>
<dbReference type="Proteomes" id="UP000634136">
    <property type="component" value="Unassembled WGS sequence"/>
</dbReference>
<proteinExistence type="predicted"/>
<keyword evidence="2" id="KW-1185">Reference proteome</keyword>
<evidence type="ECO:0000313" key="2">
    <source>
        <dbReference type="Proteomes" id="UP000634136"/>
    </source>
</evidence>
<accession>A0A835CIK2</accession>
<protein>
    <submittedName>
        <fullName evidence="1">Uncharacterized protein</fullName>
    </submittedName>
</protein>
<dbReference type="AlphaFoldDB" id="A0A835CIK2"/>
<sequence>MEDGVFTEYKWEEKKAKPKKRFRRAICLAAYINNIIRHEICDMIIGQKMFCPHNDTSLDLEHNTCTISYASGVLCLVSMVETSDLHLSKNPLYDDDEYQKESNHFLSASMRGD</sequence>
<gene>
    <name evidence="1" type="ORF">G2W53_000534</name>
</gene>
<evidence type="ECO:0000313" key="1">
    <source>
        <dbReference type="EMBL" id="KAF7843629.1"/>
    </source>
</evidence>
<comment type="caution">
    <text evidence="1">The sequence shown here is derived from an EMBL/GenBank/DDBJ whole genome shotgun (WGS) entry which is preliminary data.</text>
</comment>
<dbReference type="EMBL" id="JAAIUW010000001">
    <property type="protein sequence ID" value="KAF7843629.1"/>
    <property type="molecule type" value="Genomic_DNA"/>
</dbReference>
<organism evidence="1 2">
    <name type="scientific">Senna tora</name>
    <dbReference type="NCBI Taxonomy" id="362788"/>
    <lineage>
        <taxon>Eukaryota</taxon>
        <taxon>Viridiplantae</taxon>
        <taxon>Streptophyta</taxon>
        <taxon>Embryophyta</taxon>
        <taxon>Tracheophyta</taxon>
        <taxon>Spermatophyta</taxon>
        <taxon>Magnoliopsida</taxon>
        <taxon>eudicotyledons</taxon>
        <taxon>Gunneridae</taxon>
        <taxon>Pentapetalae</taxon>
        <taxon>rosids</taxon>
        <taxon>fabids</taxon>
        <taxon>Fabales</taxon>
        <taxon>Fabaceae</taxon>
        <taxon>Caesalpinioideae</taxon>
        <taxon>Cassia clade</taxon>
        <taxon>Senna</taxon>
    </lineage>
</organism>
<name>A0A835CIK2_9FABA</name>